<evidence type="ECO:0008006" key="4">
    <source>
        <dbReference type="Google" id="ProtNLM"/>
    </source>
</evidence>
<protein>
    <recommendedName>
        <fullName evidence="4">Secreted protein</fullName>
    </recommendedName>
</protein>
<reference evidence="2 3" key="1">
    <citation type="submission" date="2019-02" db="EMBL/GenBank/DDBJ databases">
        <title>Deep-cultivation of Planctomycetes and their phenomic and genomic characterization uncovers novel biology.</title>
        <authorList>
            <person name="Wiegand S."/>
            <person name="Jogler M."/>
            <person name="Boedeker C."/>
            <person name="Pinto D."/>
            <person name="Vollmers J."/>
            <person name="Rivas-Marin E."/>
            <person name="Kohn T."/>
            <person name="Peeters S.H."/>
            <person name="Heuer A."/>
            <person name="Rast P."/>
            <person name="Oberbeckmann S."/>
            <person name="Bunk B."/>
            <person name="Jeske O."/>
            <person name="Meyerdierks A."/>
            <person name="Storesund J.E."/>
            <person name="Kallscheuer N."/>
            <person name="Luecker S."/>
            <person name="Lage O.M."/>
            <person name="Pohl T."/>
            <person name="Merkel B.J."/>
            <person name="Hornburger P."/>
            <person name="Mueller R.-W."/>
            <person name="Bruemmer F."/>
            <person name="Labrenz M."/>
            <person name="Spormann A.M."/>
            <person name="Op den Camp H."/>
            <person name="Overmann J."/>
            <person name="Amann R."/>
            <person name="Jetten M.S.M."/>
            <person name="Mascher T."/>
            <person name="Medema M.H."/>
            <person name="Devos D.P."/>
            <person name="Kaster A.-K."/>
            <person name="Ovreas L."/>
            <person name="Rohde M."/>
            <person name="Galperin M.Y."/>
            <person name="Jogler C."/>
        </authorList>
    </citation>
    <scope>NUCLEOTIDE SEQUENCE [LARGE SCALE GENOMIC DNA]</scope>
    <source>
        <strain evidence="2 3">TBK1r</strain>
    </source>
</reference>
<organism evidence="2 3">
    <name type="scientific">Stieleria magnilauensis</name>
    <dbReference type="NCBI Taxonomy" id="2527963"/>
    <lineage>
        <taxon>Bacteria</taxon>
        <taxon>Pseudomonadati</taxon>
        <taxon>Planctomycetota</taxon>
        <taxon>Planctomycetia</taxon>
        <taxon>Pirellulales</taxon>
        <taxon>Pirellulaceae</taxon>
        <taxon>Stieleria</taxon>
    </lineage>
</organism>
<evidence type="ECO:0000313" key="3">
    <source>
        <dbReference type="Proteomes" id="UP000318081"/>
    </source>
</evidence>
<dbReference type="Proteomes" id="UP000318081">
    <property type="component" value="Chromosome"/>
</dbReference>
<sequence length="222" mass="25137">MNTSIYKSLAVLTVCTLTFFALPSAFAQEQSHAGHDHAGHNHGDHDHSGESLAFQLTDWKSMHFDDANKAAQHAATVKKLGCEVKQDNHAGHIDVTYRCVQWREMQVKNHNMAEQWENWLSKSGFDVSHSHPDPAYTNGPEAVEFRLVVWKQMHGDGSANEKQFVATLQQLGCEVRMDKHAGHSDIAFRAPTWRDVHVADHGKADQLMVWLKQNGFEVRHEH</sequence>
<dbReference type="EMBL" id="CP036432">
    <property type="protein sequence ID" value="QDV85748.1"/>
    <property type="molecule type" value="Genomic_DNA"/>
</dbReference>
<evidence type="ECO:0000313" key="2">
    <source>
        <dbReference type="EMBL" id="QDV85748.1"/>
    </source>
</evidence>
<evidence type="ECO:0000256" key="1">
    <source>
        <dbReference type="SAM" id="SignalP"/>
    </source>
</evidence>
<keyword evidence="3" id="KW-1185">Reference proteome</keyword>
<keyword evidence="1" id="KW-0732">Signal</keyword>
<feature type="chain" id="PRO_5045736994" description="Secreted protein" evidence="1">
    <location>
        <begin position="28"/>
        <end position="222"/>
    </location>
</feature>
<feature type="signal peptide" evidence="1">
    <location>
        <begin position="1"/>
        <end position="27"/>
    </location>
</feature>
<name>A0ABX5XUP8_9BACT</name>
<proteinExistence type="predicted"/>
<gene>
    <name evidence="2" type="ORF">TBK1r_47640</name>
</gene>
<accession>A0ABX5XUP8</accession>